<feature type="domain" description="HTH arsR-type" evidence="3">
    <location>
        <begin position="39"/>
        <end position="133"/>
    </location>
</feature>
<dbReference type="Gene3D" id="1.10.10.10">
    <property type="entry name" value="Winged helix-like DNA-binding domain superfamily/Winged helix DNA-binding domain"/>
    <property type="match status" value="1"/>
</dbReference>
<keyword evidence="5" id="KW-1185">Reference proteome</keyword>
<dbReference type="InterPro" id="IPR011991">
    <property type="entry name" value="ArsR-like_HTH"/>
</dbReference>
<keyword evidence="2" id="KW-1133">Transmembrane helix</keyword>
<organism evidence="4 5">
    <name type="scientific">Cohnella soli</name>
    <dbReference type="NCBI Taxonomy" id="425005"/>
    <lineage>
        <taxon>Bacteria</taxon>
        <taxon>Bacillati</taxon>
        <taxon>Bacillota</taxon>
        <taxon>Bacilli</taxon>
        <taxon>Bacillales</taxon>
        <taxon>Paenibacillaceae</taxon>
        <taxon>Cohnella</taxon>
    </lineage>
</organism>
<dbReference type="Pfam" id="PF01022">
    <property type="entry name" value="HTH_5"/>
    <property type="match status" value="1"/>
</dbReference>
<evidence type="ECO:0000313" key="4">
    <source>
        <dbReference type="EMBL" id="MFC5405408.1"/>
    </source>
</evidence>
<dbReference type="InterPro" id="IPR036388">
    <property type="entry name" value="WH-like_DNA-bd_sf"/>
</dbReference>
<dbReference type="PRINTS" id="PR00778">
    <property type="entry name" value="HTHARSR"/>
</dbReference>
<keyword evidence="2" id="KW-0472">Membrane</keyword>
<evidence type="ECO:0000256" key="2">
    <source>
        <dbReference type="SAM" id="Phobius"/>
    </source>
</evidence>
<proteinExistence type="predicted"/>
<dbReference type="PANTHER" id="PTHR38600:SF2">
    <property type="entry name" value="SLL0088 PROTEIN"/>
    <property type="match status" value="1"/>
</dbReference>
<dbReference type="InterPro" id="IPR001845">
    <property type="entry name" value="HTH_ArsR_DNA-bd_dom"/>
</dbReference>
<feature type="transmembrane region" description="Helical" evidence="2">
    <location>
        <begin position="12"/>
        <end position="30"/>
    </location>
</feature>
<name>A0ABW0HYI2_9BACL</name>
<dbReference type="NCBIfam" id="NF033788">
    <property type="entry name" value="HTH_metalloreg"/>
    <property type="match status" value="1"/>
</dbReference>
<dbReference type="RefSeq" id="WP_378136619.1">
    <property type="nucleotide sequence ID" value="NZ_JBHSMI010000029.1"/>
</dbReference>
<dbReference type="InterPro" id="IPR036390">
    <property type="entry name" value="WH_DNA-bd_sf"/>
</dbReference>
<dbReference type="SMART" id="SM00418">
    <property type="entry name" value="HTH_ARSR"/>
    <property type="match status" value="1"/>
</dbReference>
<dbReference type="EMBL" id="JBHSMI010000029">
    <property type="protein sequence ID" value="MFC5405408.1"/>
    <property type="molecule type" value="Genomic_DNA"/>
</dbReference>
<evidence type="ECO:0000313" key="5">
    <source>
        <dbReference type="Proteomes" id="UP001596113"/>
    </source>
</evidence>
<sequence length="150" mass="17857">MASKENKQEPTRFRYLTLIVRLFFHALTLVKHLHKIKHMVKYNEEQLNDVFQVLSDPTRREIIRRLAVEEMTVMNLAMPFKMSLPAVSKHLRVLEKAGLVSVRKEGTYRYYGLNPQAVENAHEWLMDLRKFWTAQMDNLELFLDNQPKEN</sequence>
<dbReference type="SUPFAM" id="SSF46785">
    <property type="entry name" value="Winged helix' DNA-binding domain"/>
    <property type="match status" value="1"/>
</dbReference>
<protein>
    <submittedName>
        <fullName evidence="4">ArsR/SmtB family transcription factor</fullName>
    </submittedName>
</protein>
<evidence type="ECO:0000259" key="3">
    <source>
        <dbReference type="PROSITE" id="PS50987"/>
    </source>
</evidence>
<reference evidence="5" key="1">
    <citation type="journal article" date="2019" name="Int. J. Syst. Evol. Microbiol.">
        <title>The Global Catalogue of Microorganisms (GCM) 10K type strain sequencing project: providing services to taxonomists for standard genome sequencing and annotation.</title>
        <authorList>
            <consortium name="The Broad Institute Genomics Platform"/>
            <consortium name="The Broad Institute Genome Sequencing Center for Infectious Disease"/>
            <person name="Wu L."/>
            <person name="Ma J."/>
        </authorList>
    </citation>
    <scope>NUCLEOTIDE SEQUENCE [LARGE SCALE GENOMIC DNA]</scope>
    <source>
        <strain evidence="5">CGMCC 1.18575</strain>
    </source>
</reference>
<accession>A0ABW0HYI2</accession>
<evidence type="ECO:0000256" key="1">
    <source>
        <dbReference type="ARBA" id="ARBA00023125"/>
    </source>
</evidence>
<gene>
    <name evidence="4" type="ORF">ACFPOF_21910</name>
</gene>
<comment type="caution">
    <text evidence="4">The sequence shown here is derived from an EMBL/GenBank/DDBJ whole genome shotgun (WGS) entry which is preliminary data.</text>
</comment>
<keyword evidence="1" id="KW-0238">DNA-binding</keyword>
<dbReference type="PANTHER" id="PTHR38600">
    <property type="entry name" value="TRANSCRIPTIONAL REGULATORY PROTEIN"/>
    <property type="match status" value="1"/>
</dbReference>
<keyword evidence="2" id="KW-0812">Transmembrane</keyword>
<dbReference type="PROSITE" id="PS50987">
    <property type="entry name" value="HTH_ARSR_2"/>
    <property type="match status" value="1"/>
</dbReference>
<dbReference type="CDD" id="cd00090">
    <property type="entry name" value="HTH_ARSR"/>
    <property type="match status" value="1"/>
</dbReference>
<dbReference type="Proteomes" id="UP001596113">
    <property type="component" value="Unassembled WGS sequence"/>
</dbReference>